<keyword evidence="2" id="KW-0378">Hydrolase</keyword>
<dbReference type="RefSeq" id="WP_188358941.1">
    <property type="nucleotide sequence ID" value="NZ_BMDC01000001.1"/>
</dbReference>
<dbReference type="PANTHER" id="PTHR30399">
    <property type="entry name" value="UNCHARACTERIZED PROTEIN YGJP"/>
    <property type="match status" value="1"/>
</dbReference>
<dbReference type="PANTHER" id="PTHR30399:SF1">
    <property type="entry name" value="UTP PYROPHOSPHATASE"/>
    <property type="match status" value="1"/>
</dbReference>
<dbReference type="AlphaFoldDB" id="A0A917IPW3"/>
<proteinExistence type="predicted"/>
<dbReference type="CDD" id="cd07344">
    <property type="entry name" value="M48_yhfN_like"/>
    <property type="match status" value="1"/>
</dbReference>
<dbReference type="EMBL" id="BMDC01000001">
    <property type="protein sequence ID" value="GGH59717.1"/>
    <property type="molecule type" value="Genomic_DNA"/>
</dbReference>
<dbReference type="GO" id="GO:0016787">
    <property type="term" value="F:hydrolase activity"/>
    <property type="evidence" value="ECO:0007669"/>
    <property type="project" value="UniProtKB-KW"/>
</dbReference>
<comment type="caution">
    <text evidence="2">The sequence shown here is derived from an EMBL/GenBank/DDBJ whole genome shotgun (WGS) entry which is preliminary data.</text>
</comment>
<sequence length="188" mass="21585">MSPSRREEILPATATRPEVVVVRSARRTKTVSARMEDGGRVRLLVPEATSRAEIAEYLEKLLPSIMRQQERKRTQKKKFASDDFLLARARDVQKNFLPELARLPDSIRWVTNQKSRWGSATPSQGRVRISHVLQGAPDYVLEFVLHHELCHFLEANHNRRFKALESRYPRKAEAEAFLAGVTFAHRGS</sequence>
<name>A0A917IPW3_9MICC</name>
<dbReference type="InterPro" id="IPR002725">
    <property type="entry name" value="YgjP-like_metallopeptidase"/>
</dbReference>
<evidence type="ECO:0000313" key="3">
    <source>
        <dbReference type="Proteomes" id="UP000600171"/>
    </source>
</evidence>
<evidence type="ECO:0000259" key="1">
    <source>
        <dbReference type="Pfam" id="PF01863"/>
    </source>
</evidence>
<dbReference type="InterPro" id="IPR053136">
    <property type="entry name" value="UTP_pyrophosphatase-like"/>
</dbReference>
<dbReference type="Pfam" id="PF01863">
    <property type="entry name" value="YgjP-like"/>
    <property type="match status" value="1"/>
</dbReference>
<accession>A0A917IPW3</accession>
<keyword evidence="3" id="KW-1185">Reference proteome</keyword>
<reference evidence="2 3" key="1">
    <citation type="journal article" date="2014" name="Int. J. Syst. Evol. Microbiol.">
        <title>Complete genome sequence of Corynebacterium casei LMG S-19264T (=DSM 44701T), isolated from a smear-ripened cheese.</title>
        <authorList>
            <consortium name="US DOE Joint Genome Institute (JGI-PGF)"/>
            <person name="Walter F."/>
            <person name="Albersmeier A."/>
            <person name="Kalinowski J."/>
            <person name="Ruckert C."/>
        </authorList>
    </citation>
    <scope>NUCLEOTIDE SEQUENCE [LARGE SCALE GENOMIC DNA]</scope>
    <source>
        <strain evidence="2 3">CCM 8669</strain>
    </source>
</reference>
<gene>
    <name evidence="2" type="ORF">GCM10007359_07180</name>
</gene>
<dbReference type="Gene3D" id="3.30.2010.10">
    <property type="entry name" value="Metalloproteases ('zincins'), catalytic domain"/>
    <property type="match status" value="1"/>
</dbReference>
<evidence type="ECO:0000313" key="2">
    <source>
        <dbReference type="EMBL" id="GGH59717.1"/>
    </source>
</evidence>
<protein>
    <submittedName>
        <fullName evidence="2">Metal-dependent hydrolase</fullName>
    </submittedName>
</protein>
<feature type="domain" description="YgjP-like metallopeptidase" evidence="1">
    <location>
        <begin position="103"/>
        <end position="173"/>
    </location>
</feature>
<organism evidence="2 3">
    <name type="scientific">Rothia aerolata</name>
    <dbReference type="NCBI Taxonomy" id="1812262"/>
    <lineage>
        <taxon>Bacteria</taxon>
        <taxon>Bacillati</taxon>
        <taxon>Actinomycetota</taxon>
        <taxon>Actinomycetes</taxon>
        <taxon>Micrococcales</taxon>
        <taxon>Micrococcaceae</taxon>
        <taxon>Rothia</taxon>
    </lineage>
</organism>
<dbReference type="Proteomes" id="UP000600171">
    <property type="component" value="Unassembled WGS sequence"/>
</dbReference>